<name>A0A6P7GYR1_DIAVI</name>
<gene>
    <name evidence="1" type="primary">LOC114344629</name>
</gene>
<dbReference type="AlphaFoldDB" id="A0A6P7GYR1"/>
<accession>A0A6P7GYR1</accession>
<sequence length="133" mass="16173">MRRRKPEPTINYAKLKDENTRRELSMKLNKELTKNTKVELEREVNLDNTWRAIEETMTDTVKKELGYKQKIQKKSWMTDEILAMFEERRKHKNQGNRDKYREQQQRIRREISELLVYCTITIRMIGATGYLCM</sequence>
<dbReference type="RefSeq" id="XP_028151257.1">
    <property type="nucleotide sequence ID" value="XM_028295456.1"/>
</dbReference>
<evidence type="ECO:0000313" key="1">
    <source>
        <dbReference type="RefSeq" id="XP_028151257.1"/>
    </source>
</evidence>
<organism evidence="1">
    <name type="scientific">Diabrotica virgifera virgifera</name>
    <name type="common">western corn rootworm</name>
    <dbReference type="NCBI Taxonomy" id="50390"/>
    <lineage>
        <taxon>Eukaryota</taxon>
        <taxon>Metazoa</taxon>
        <taxon>Ecdysozoa</taxon>
        <taxon>Arthropoda</taxon>
        <taxon>Hexapoda</taxon>
        <taxon>Insecta</taxon>
        <taxon>Pterygota</taxon>
        <taxon>Neoptera</taxon>
        <taxon>Endopterygota</taxon>
        <taxon>Coleoptera</taxon>
        <taxon>Polyphaga</taxon>
        <taxon>Cucujiformia</taxon>
        <taxon>Chrysomeloidea</taxon>
        <taxon>Chrysomelidae</taxon>
        <taxon>Galerucinae</taxon>
        <taxon>Diabroticina</taxon>
        <taxon>Diabroticites</taxon>
        <taxon>Diabrotica</taxon>
    </lineage>
</organism>
<reference evidence="1" key="1">
    <citation type="submission" date="2025-08" db="UniProtKB">
        <authorList>
            <consortium name="RefSeq"/>
        </authorList>
    </citation>
    <scope>IDENTIFICATION</scope>
    <source>
        <tissue evidence="1">Whole insect</tissue>
    </source>
</reference>
<protein>
    <submittedName>
        <fullName evidence="1">Uncharacterized protein LOC114344629</fullName>
    </submittedName>
</protein>
<proteinExistence type="predicted"/>
<dbReference type="InParanoid" id="A0A6P7GYR1"/>